<evidence type="ECO:0000313" key="3">
    <source>
        <dbReference type="Proteomes" id="UP000033999"/>
    </source>
</evidence>
<proteinExistence type="predicted"/>
<feature type="region of interest" description="Disordered" evidence="1">
    <location>
        <begin position="1"/>
        <end position="26"/>
    </location>
</feature>
<feature type="compositionally biased region" description="Basic and acidic residues" evidence="1">
    <location>
        <begin position="1"/>
        <end position="12"/>
    </location>
</feature>
<evidence type="ECO:0000256" key="1">
    <source>
        <dbReference type="SAM" id="MobiDB-lite"/>
    </source>
</evidence>
<name>A0A0G1MGP7_9BACT</name>
<dbReference type="AlphaFoldDB" id="A0A0G1MGP7"/>
<comment type="caution">
    <text evidence="2">The sequence shown here is derived from an EMBL/GenBank/DDBJ whole genome shotgun (WGS) entry which is preliminary data.</text>
</comment>
<dbReference type="Proteomes" id="UP000033999">
    <property type="component" value="Unassembled WGS sequence"/>
</dbReference>
<reference evidence="2 3" key="1">
    <citation type="journal article" date="2015" name="Nature">
        <title>rRNA introns, odd ribosomes, and small enigmatic genomes across a large radiation of phyla.</title>
        <authorList>
            <person name="Brown C.T."/>
            <person name="Hug L.A."/>
            <person name="Thomas B.C."/>
            <person name="Sharon I."/>
            <person name="Castelle C.J."/>
            <person name="Singh A."/>
            <person name="Wilkins M.J."/>
            <person name="Williams K.H."/>
            <person name="Banfield J.F."/>
        </authorList>
    </citation>
    <scope>NUCLEOTIDE SEQUENCE [LARGE SCALE GENOMIC DNA]</scope>
</reference>
<sequence>MITKKEKGEIDIRWGSGAGTQDPNFEDLDYHGPYPGKFAEWIRQQIVEIQ</sequence>
<organism evidence="2 3">
    <name type="scientific">Candidatus Magasanikbacteria bacterium GW2011_GWA2_45_39</name>
    <dbReference type="NCBI Taxonomy" id="1619041"/>
    <lineage>
        <taxon>Bacteria</taxon>
        <taxon>Candidatus Magasanikiibacteriota</taxon>
    </lineage>
</organism>
<protein>
    <submittedName>
        <fullName evidence="2">Uncharacterized protein</fullName>
    </submittedName>
</protein>
<dbReference type="EMBL" id="LCKX01000011">
    <property type="protein sequence ID" value="KKU07424.1"/>
    <property type="molecule type" value="Genomic_DNA"/>
</dbReference>
<gene>
    <name evidence="2" type="ORF">UX10_C0011G0002</name>
</gene>
<evidence type="ECO:0000313" key="2">
    <source>
        <dbReference type="EMBL" id="KKU07424.1"/>
    </source>
</evidence>
<accession>A0A0G1MGP7</accession>